<dbReference type="OrthoDB" id="1140688at2"/>
<dbReference type="NCBIfam" id="TIGR04131">
    <property type="entry name" value="Bac_Flav_CTERM"/>
    <property type="match status" value="1"/>
</dbReference>
<dbReference type="Proteomes" id="UP000194221">
    <property type="component" value="Unassembled WGS sequence"/>
</dbReference>
<dbReference type="RefSeq" id="WP_086029339.1">
    <property type="nucleotide sequence ID" value="NZ_LAPZ01000001.1"/>
</dbReference>
<feature type="chain" id="PRO_5012621341" description="Gliding motility-associated C-terminal domain-containing protein" evidence="1">
    <location>
        <begin position="27"/>
        <end position="410"/>
    </location>
</feature>
<name>A0A1Y2PGA2_9FLAO</name>
<dbReference type="InParanoid" id="A0A1Y2PGA2"/>
<evidence type="ECO:0000256" key="1">
    <source>
        <dbReference type="SAM" id="SignalP"/>
    </source>
</evidence>
<accession>A0A1Y2PGA2</accession>
<keyword evidence="1" id="KW-0732">Signal</keyword>
<dbReference type="AlphaFoldDB" id="A0A1Y2PGA2"/>
<dbReference type="InterPro" id="IPR026341">
    <property type="entry name" value="T9SS_type_B"/>
</dbReference>
<feature type="signal peptide" evidence="1">
    <location>
        <begin position="1"/>
        <end position="26"/>
    </location>
</feature>
<organism evidence="2 3">
    <name type="scientific">Tenacibaculum holothuriorum</name>
    <dbReference type="NCBI Taxonomy" id="1635173"/>
    <lineage>
        <taxon>Bacteria</taxon>
        <taxon>Pseudomonadati</taxon>
        <taxon>Bacteroidota</taxon>
        <taxon>Flavobacteriia</taxon>
        <taxon>Flavobacteriales</taxon>
        <taxon>Flavobacteriaceae</taxon>
        <taxon>Tenacibaculum</taxon>
    </lineage>
</organism>
<keyword evidence="3" id="KW-1185">Reference proteome</keyword>
<reference evidence="2 3" key="1">
    <citation type="submission" date="2015-03" db="EMBL/GenBank/DDBJ databases">
        <title>Genome sequence of Tenacibaculum sp. S2-2, isolated from intestinal microbiota of sea cucumber, Apostichopus japonicas.</title>
        <authorList>
            <person name="Shao Z."/>
            <person name="Wang L."/>
            <person name="Li X."/>
        </authorList>
    </citation>
    <scope>NUCLEOTIDE SEQUENCE [LARGE SCALE GENOMIC DNA]</scope>
    <source>
        <strain evidence="2 3">S2-2</strain>
    </source>
</reference>
<gene>
    <name evidence="2" type="ORF">WH52_02505</name>
</gene>
<dbReference type="STRING" id="1635173.WH52_02505"/>
<proteinExistence type="predicted"/>
<comment type="caution">
    <text evidence="2">The sequence shown here is derived from an EMBL/GenBank/DDBJ whole genome shotgun (WGS) entry which is preliminary data.</text>
</comment>
<evidence type="ECO:0000313" key="2">
    <source>
        <dbReference type="EMBL" id="OSY89523.1"/>
    </source>
</evidence>
<evidence type="ECO:0008006" key="4">
    <source>
        <dbReference type="Google" id="ProtNLM"/>
    </source>
</evidence>
<protein>
    <recommendedName>
        <fullName evidence="4">Gliding motility-associated C-terminal domain-containing protein</fullName>
    </recommendedName>
</protein>
<sequence>MKTYILKKYSLLLYVLLAFSPSILQAQISNTGTMHIISNTDVSMLNDVINTTSGTITNNGNLHLHRSLTNNGVINYSDGIQTGVTLFKGVTQQNIEGSGTTWFYNVVVTNPDTDASVSLQKEIQIYGTANFTDGVIQELGNGLAVFQKGANHSNTSDASFVDGKVHKVGNEAFVFPIGDENSGTFLYRMAAISAPSNANTIFSGEYIWENPDNTYSHANKEETIVNINANEYWIIEPTNNNDFADVTLSWNVQTTPNTLMTDTSRLIIVRWNGTEWIDEGGVVNTATNTITTRPSGYGVFTLAHKLNTVNTVGFPNSFSPNGDGINDTFVIPNLAVQYPNFIMTIYNRYGNVVYKLENNGSKSPAWWDGKSNGRLNVFESEVVPAATYWYVIDFNDGKRKPIQKWLYLNK</sequence>
<evidence type="ECO:0000313" key="3">
    <source>
        <dbReference type="Proteomes" id="UP000194221"/>
    </source>
</evidence>
<dbReference type="Pfam" id="PF13585">
    <property type="entry name" value="CHU_C"/>
    <property type="match status" value="1"/>
</dbReference>
<dbReference type="EMBL" id="LAPZ01000001">
    <property type="protein sequence ID" value="OSY89523.1"/>
    <property type="molecule type" value="Genomic_DNA"/>
</dbReference>